<dbReference type="EMBL" id="JGDJ01000147">
    <property type="protein sequence ID" value="EXZ29939.1"/>
    <property type="molecule type" value="Genomic_DNA"/>
</dbReference>
<feature type="non-terminal residue" evidence="1">
    <location>
        <position position="1"/>
    </location>
</feature>
<evidence type="ECO:0000313" key="2">
    <source>
        <dbReference type="Proteomes" id="UP000022082"/>
    </source>
</evidence>
<evidence type="ECO:0000313" key="1">
    <source>
        <dbReference type="EMBL" id="EXZ29939.1"/>
    </source>
</evidence>
<comment type="caution">
    <text evidence="1">The sequence shown here is derived from an EMBL/GenBank/DDBJ whole genome shotgun (WGS) entry which is preliminary data.</text>
</comment>
<name>A0A015Z540_BACFG</name>
<sequence>IDHTIKTAGWITTADGNKLWATIDRVDVLGNRVTTHESSFHVTAQQINAIVSRVDTIDGTISNAGWITTADGNKLWASKTLEDGGAIVSYINQAADSVTINAKHIKLEGLVTANGNVQFTTDGKIIAKNGEFSGTVVGVSGSFKSLNCVNNSGDIVGGISFGSDGKMWFNGDLYHQGYDYDKKRSFRFYTSDVWCRGNFGARQRNTLVVYGSYGYYYVNGLETETGKVYVSLPSATSSNNETYYTIPLYGTTGDASGFPVDLVIIKVSGTYRYLLSGMKSQRVTVMNANNQNSEIYIYSNGNKVKWPGGTIADCRNIADFMSPSPASNLLGRGWIVGAMNDNNW</sequence>
<reference evidence="1 2" key="1">
    <citation type="submission" date="2014-02" db="EMBL/GenBank/DDBJ databases">
        <authorList>
            <person name="Sears C."/>
            <person name="Carroll K."/>
            <person name="Sack B.R."/>
            <person name="Qadri F."/>
            <person name="Myers L.L."/>
            <person name="Chung G.-T."/>
            <person name="Escheverria P."/>
            <person name="Fraser C.M."/>
            <person name="Sadzewicz L."/>
            <person name="Shefchek K.A."/>
            <person name="Tallon L."/>
            <person name="Das S.P."/>
            <person name="Daugherty S."/>
            <person name="Mongodin E.F."/>
        </authorList>
    </citation>
    <scope>NUCLEOTIDE SEQUENCE [LARGE SCALE GENOMIC DNA]</scope>
    <source>
        <strain evidence="1 2">S36L11</strain>
    </source>
</reference>
<dbReference type="Proteomes" id="UP000022082">
    <property type="component" value="Unassembled WGS sequence"/>
</dbReference>
<gene>
    <name evidence="1" type="ORF">M136_0721</name>
</gene>
<organism evidence="1 2">
    <name type="scientific">Bacteroides fragilis str. S36L11</name>
    <dbReference type="NCBI Taxonomy" id="1339327"/>
    <lineage>
        <taxon>Bacteria</taxon>
        <taxon>Pseudomonadati</taxon>
        <taxon>Bacteroidota</taxon>
        <taxon>Bacteroidia</taxon>
        <taxon>Bacteroidales</taxon>
        <taxon>Bacteroidaceae</taxon>
        <taxon>Bacteroides</taxon>
    </lineage>
</organism>
<protein>
    <submittedName>
        <fullName evidence="1">Uncharacterized protein</fullName>
    </submittedName>
</protein>
<proteinExistence type="predicted"/>
<dbReference type="PATRIC" id="fig|1339327.3.peg.1383"/>
<dbReference type="AlphaFoldDB" id="A0A015Z540"/>
<accession>A0A015Z540</accession>